<keyword evidence="3" id="KW-0597">Phosphoprotein</keyword>
<keyword evidence="4 6" id="KW-0694">RNA-binding</keyword>
<comment type="subcellular location">
    <subcellularLocation>
        <location evidence="1">Nucleus</location>
    </subcellularLocation>
</comment>
<dbReference type="EMBL" id="JYDL01000012">
    <property type="protein sequence ID" value="KRX25433.1"/>
    <property type="molecule type" value="Genomic_DNA"/>
</dbReference>
<proteinExistence type="inferred from homology"/>
<dbReference type="SMART" id="SM00360">
    <property type="entry name" value="RRM"/>
    <property type="match status" value="2"/>
</dbReference>
<evidence type="ECO:0000256" key="1">
    <source>
        <dbReference type="ARBA" id="ARBA00004123"/>
    </source>
</evidence>
<feature type="compositionally biased region" description="Polar residues" evidence="7">
    <location>
        <begin position="380"/>
        <end position="392"/>
    </location>
</feature>
<dbReference type="Proteomes" id="UP000054630">
    <property type="component" value="Unassembled WGS sequence"/>
</dbReference>
<organism evidence="10 11">
    <name type="scientific">Trichinella nelsoni</name>
    <dbReference type="NCBI Taxonomy" id="6336"/>
    <lineage>
        <taxon>Eukaryota</taxon>
        <taxon>Metazoa</taxon>
        <taxon>Ecdysozoa</taxon>
        <taxon>Nematoda</taxon>
        <taxon>Enoplea</taxon>
        <taxon>Dorylaimia</taxon>
        <taxon>Trichinellida</taxon>
        <taxon>Trichinellidae</taxon>
        <taxon>Trichinella</taxon>
    </lineage>
</organism>
<feature type="compositionally biased region" description="Basic and acidic residues" evidence="7">
    <location>
        <begin position="394"/>
        <end position="416"/>
    </location>
</feature>
<dbReference type="InterPro" id="IPR010912">
    <property type="entry name" value="SPOC_met"/>
</dbReference>
<evidence type="ECO:0008006" key="12">
    <source>
        <dbReference type="Google" id="ProtNLM"/>
    </source>
</evidence>
<dbReference type="InterPro" id="IPR000504">
    <property type="entry name" value="RRM_dom"/>
</dbReference>
<evidence type="ECO:0000256" key="4">
    <source>
        <dbReference type="ARBA" id="ARBA00022884"/>
    </source>
</evidence>
<feature type="domain" description="SPOC" evidence="9">
    <location>
        <begin position="635"/>
        <end position="806"/>
    </location>
</feature>
<gene>
    <name evidence="10" type="primary">spen</name>
    <name evidence="10" type="ORF">T07_9778</name>
</gene>
<dbReference type="PANTHER" id="PTHR23189">
    <property type="entry name" value="RNA RECOGNITION MOTIF-CONTAINING"/>
    <property type="match status" value="1"/>
</dbReference>
<feature type="domain" description="RRM" evidence="8">
    <location>
        <begin position="151"/>
        <end position="227"/>
    </location>
</feature>
<dbReference type="SUPFAM" id="SSF54928">
    <property type="entry name" value="RNA-binding domain, RBD"/>
    <property type="match status" value="2"/>
</dbReference>
<evidence type="ECO:0000256" key="2">
    <source>
        <dbReference type="ARBA" id="ARBA00005387"/>
    </source>
</evidence>
<evidence type="ECO:0000313" key="10">
    <source>
        <dbReference type="EMBL" id="KRX25433.1"/>
    </source>
</evidence>
<comment type="caution">
    <text evidence="10">The sequence shown here is derived from an EMBL/GenBank/DDBJ whole genome shotgun (WGS) entry which is preliminary data.</text>
</comment>
<evidence type="ECO:0000256" key="6">
    <source>
        <dbReference type="PROSITE-ProRule" id="PRU00176"/>
    </source>
</evidence>
<protein>
    <recommendedName>
        <fullName evidence="12">Msx2-interacting protein</fullName>
    </recommendedName>
</protein>
<dbReference type="PROSITE" id="PS50917">
    <property type="entry name" value="SPOC"/>
    <property type="match status" value="1"/>
</dbReference>
<dbReference type="Gene3D" id="3.30.70.330">
    <property type="match status" value="1"/>
</dbReference>
<reference evidence="10 11" key="1">
    <citation type="submission" date="2015-01" db="EMBL/GenBank/DDBJ databases">
        <title>Evolution of Trichinella species and genotypes.</title>
        <authorList>
            <person name="Korhonen P.K."/>
            <person name="Edoardo P."/>
            <person name="Giuseppe L.R."/>
            <person name="Gasser R.B."/>
        </authorList>
    </citation>
    <scope>NUCLEOTIDE SEQUENCE [LARGE SCALE GENOMIC DNA]</scope>
    <source>
        <strain evidence="10">ISS37</strain>
    </source>
</reference>
<accession>A0A0V0SF66</accession>
<evidence type="ECO:0000256" key="3">
    <source>
        <dbReference type="ARBA" id="ARBA00022553"/>
    </source>
</evidence>
<dbReference type="GO" id="GO:0005634">
    <property type="term" value="C:nucleus"/>
    <property type="evidence" value="ECO:0007669"/>
    <property type="project" value="UniProtKB-SubCell"/>
</dbReference>
<dbReference type="OrthoDB" id="10050565at2759"/>
<sequence length="833" mass="94359">MSGFPYLSTHPEANRINVSNSTEGLVSSSKSDTKNLLPLKENNAESGILLRIDNLPPRLSDSNLKSYMSHQLKPYGMLKWLKVIGHDENRYSLVKYVRDEDAIFVSKEFSTLNFCGKTARIKIIPESEDCPDTCSKPLIYDPDPKSYLSTRTLYLGNLRNCVSRSSLRAYFEKFGPIIKVDIKAQDTPVTYGFVEFGDIKSVVLAIQHVRANGLCGWKDVKANFGNFTADNKIWIAAEDSKISFEYVTRKFWPYAPHVLDILFEPALNHAVIVFDNKENASIAYQDIKSNPNDSLVVDYCSSQLYDSIFERINNGRSDNLPSTRQSAKYELFLPLLIIYHFLFAFSSSISPSVDDRKLVLDDNKKTDYENNKHSQYDNCNLNAKTRGQTSGMNERVEDNKQAESRETSQAKRKAEDNLDVGLLNLTDNENYSKEELMKMNNSKNKKHFCESDYSTENQENQFNYAASAGGNCKAEDTTCCALSPRGIFAADFRNVTYAMPSGGGNVNAVAGFIPPPGINAAYYPRPVSNFAFPDGNFFYPNMFWPHFSSTLMHPYWQVPQMQKFYHILPIFYPNGERLPEEAVIVTTTLSASSLKGIYEYLARKNRSHFVFMTRNLLFFVERNVNFSTYEGINSVVQSYQYYPIVWFAKTSFRNFSCEIAFRCIYGNFLVIQQVMSALDARTARVPGYRMASVIIEAMKPVKEASKVFFQGNDSAIAILRTDCFEIEKQAVVGSYFVQTLVNPMIGGESVGFCATEELSENQNNFVVHFIPPFEFVRQHLFNQHPTAYATLHLHIANYLVCVISTVDKSTGGSGNADQAHSTRQSRPPRINNQ</sequence>
<dbReference type="InterPro" id="IPR012677">
    <property type="entry name" value="Nucleotide-bd_a/b_plait_sf"/>
</dbReference>
<evidence type="ECO:0000256" key="7">
    <source>
        <dbReference type="SAM" id="MobiDB-lite"/>
    </source>
</evidence>
<dbReference type="SUPFAM" id="SSF100939">
    <property type="entry name" value="SPOC domain-like"/>
    <property type="match status" value="1"/>
</dbReference>
<dbReference type="Pfam" id="PF00076">
    <property type="entry name" value="RRM_1"/>
    <property type="match status" value="1"/>
</dbReference>
<dbReference type="InterPro" id="IPR016194">
    <property type="entry name" value="SPOC-like_C_dom_sf"/>
</dbReference>
<evidence type="ECO:0000256" key="5">
    <source>
        <dbReference type="ARBA" id="ARBA00023242"/>
    </source>
</evidence>
<comment type="similarity">
    <text evidence="2">Belongs to the RRM Spen family.</text>
</comment>
<feature type="region of interest" description="Disordered" evidence="7">
    <location>
        <begin position="380"/>
        <end position="416"/>
    </location>
</feature>
<evidence type="ECO:0000313" key="11">
    <source>
        <dbReference type="Proteomes" id="UP000054630"/>
    </source>
</evidence>
<evidence type="ECO:0000259" key="8">
    <source>
        <dbReference type="PROSITE" id="PS50102"/>
    </source>
</evidence>
<dbReference type="Gene3D" id="2.40.290.10">
    <property type="match status" value="1"/>
</dbReference>
<dbReference type="GO" id="GO:0003723">
    <property type="term" value="F:RNA binding"/>
    <property type="evidence" value="ECO:0007669"/>
    <property type="project" value="UniProtKB-UniRule"/>
</dbReference>
<dbReference type="AlphaFoldDB" id="A0A0V0SF66"/>
<evidence type="ECO:0000259" key="9">
    <source>
        <dbReference type="PROSITE" id="PS50917"/>
    </source>
</evidence>
<dbReference type="InterPro" id="IPR035979">
    <property type="entry name" value="RBD_domain_sf"/>
</dbReference>
<keyword evidence="5" id="KW-0539">Nucleus</keyword>
<feature type="region of interest" description="Disordered" evidence="7">
    <location>
        <begin position="18"/>
        <end position="37"/>
    </location>
</feature>
<dbReference type="STRING" id="6336.A0A0V0SF66"/>
<feature type="region of interest" description="Disordered" evidence="7">
    <location>
        <begin position="811"/>
        <end position="833"/>
    </location>
</feature>
<keyword evidence="11" id="KW-1185">Reference proteome</keyword>
<dbReference type="PROSITE" id="PS50102">
    <property type="entry name" value="RRM"/>
    <property type="match status" value="1"/>
</dbReference>
<feature type="compositionally biased region" description="Polar residues" evidence="7">
    <location>
        <begin position="18"/>
        <end position="30"/>
    </location>
</feature>
<name>A0A0V0SF66_9BILA</name>